<comment type="catalytic activity">
    <reaction evidence="5">
        <text>alpha-D-glucose = beta-D-glucose</text>
        <dbReference type="Rhea" id="RHEA:10264"/>
        <dbReference type="ChEBI" id="CHEBI:15903"/>
        <dbReference type="ChEBI" id="CHEBI:17925"/>
        <dbReference type="EC" id="5.1.3.3"/>
    </reaction>
</comment>
<dbReference type="PIRSF" id="PIRSF005096">
    <property type="entry name" value="GALM"/>
    <property type="match status" value="1"/>
</dbReference>
<dbReference type="VEuPathDB" id="AmoebaDB:EHI8A_109740"/>
<dbReference type="VEuPathDB" id="AmoebaDB:EHI7A_102830"/>
<comment type="similarity">
    <text evidence="2 5">Belongs to the aldose epimerase family.</text>
</comment>
<feature type="binding site" evidence="8">
    <location>
        <begin position="175"/>
        <end position="177"/>
    </location>
    <ligand>
        <name>beta-D-galactose</name>
        <dbReference type="ChEBI" id="CHEBI:27667"/>
    </ligand>
</feature>
<dbReference type="FunFam" id="2.70.98.10:FF:000035">
    <property type="entry name" value="Aldose 1-epimerase"/>
    <property type="match status" value="1"/>
</dbReference>
<dbReference type="UniPathway" id="UPA00242"/>
<dbReference type="AlphaFoldDB" id="A0A060N6I6"/>
<protein>
    <recommendedName>
        <fullName evidence="5">Aldose 1-epimerase</fullName>
        <ecNumber evidence="5">5.1.3.3</ecNumber>
    </recommendedName>
</protein>
<evidence type="ECO:0000256" key="5">
    <source>
        <dbReference type="PIRNR" id="PIRNR005096"/>
    </source>
</evidence>
<dbReference type="InterPro" id="IPR014718">
    <property type="entry name" value="GH-type_carb-bd"/>
</dbReference>
<accession>A0A060N6I6</accession>
<dbReference type="Pfam" id="PF01263">
    <property type="entry name" value="Aldose_epim"/>
    <property type="match status" value="1"/>
</dbReference>
<organism evidence="9">
    <name type="scientific">Entamoeba histolytica</name>
    <dbReference type="NCBI Taxonomy" id="5759"/>
    <lineage>
        <taxon>Eukaryota</taxon>
        <taxon>Amoebozoa</taxon>
        <taxon>Evosea</taxon>
        <taxon>Archamoebae</taxon>
        <taxon>Mastigamoebida</taxon>
        <taxon>Entamoebidae</taxon>
        <taxon>Entamoeba</taxon>
    </lineage>
</organism>
<evidence type="ECO:0000256" key="7">
    <source>
        <dbReference type="PIRSR" id="PIRSR005096-2"/>
    </source>
</evidence>
<dbReference type="VEuPathDB" id="AmoebaDB:KM1_181280"/>
<dbReference type="InterPro" id="IPR047215">
    <property type="entry name" value="Galactose_mutarotase-like"/>
</dbReference>
<dbReference type="VEuPathDB" id="AmoebaDB:EHI_094090"/>
<evidence type="ECO:0000256" key="1">
    <source>
        <dbReference type="ARBA" id="ARBA00005028"/>
    </source>
</evidence>
<dbReference type="EC" id="5.1.3.3" evidence="5"/>
<evidence type="ECO:0000256" key="8">
    <source>
        <dbReference type="PIRSR" id="PIRSR005096-3"/>
    </source>
</evidence>
<name>A0A060N6I6_ENTHI</name>
<dbReference type="InterPro" id="IPR008183">
    <property type="entry name" value="Aldose_1/G6P_1-epimerase"/>
</dbReference>
<evidence type="ECO:0000313" key="9">
    <source>
        <dbReference type="EMBL" id="BAN38222.1"/>
    </source>
</evidence>
<dbReference type="PANTHER" id="PTHR10091:SF0">
    <property type="entry name" value="GALACTOSE MUTAROTASE"/>
    <property type="match status" value="1"/>
</dbReference>
<dbReference type="InterPro" id="IPR015443">
    <property type="entry name" value="Aldose_1-epimerase"/>
</dbReference>
<dbReference type="SUPFAM" id="SSF74650">
    <property type="entry name" value="Galactose mutarotase-like"/>
    <property type="match status" value="1"/>
</dbReference>
<dbReference type="CDD" id="cd09019">
    <property type="entry name" value="galactose_mutarotase_like"/>
    <property type="match status" value="1"/>
</dbReference>
<dbReference type="GO" id="GO:0004034">
    <property type="term" value="F:aldose 1-epimerase activity"/>
    <property type="evidence" value="ECO:0007669"/>
    <property type="project" value="UniProtKB-EC"/>
</dbReference>
<dbReference type="EMBL" id="AK419554">
    <property type="protein sequence ID" value="BAN38222.1"/>
    <property type="molecule type" value="mRNA"/>
</dbReference>
<evidence type="ECO:0000256" key="6">
    <source>
        <dbReference type="PIRSR" id="PIRSR005096-1"/>
    </source>
</evidence>
<dbReference type="NCBIfam" id="NF008277">
    <property type="entry name" value="PRK11055.1"/>
    <property type="match status" value="1"/>
</dbReference>
<dbReference type="VEuPathDB" id="AmoebaDB:EHI5A_143980"/>
<evidence type="ECO:0000256" key="2">
    <source>
        <dbReference type="ARBA" id="ARBA00006206"/>
    </source>
</evidence>
<sequence>MTTIVKREDFCSIVNGKEVDLYTLTNEFLTINLTNYGCRLIDIITQGKNGPVNVLIGFRSLKGIMQCDNCMGAIIGRYANKIYKGDLVIDSHKYQLPINNGINCLHGGDGFDKKVFTVTKITKTEVVLELDDKDGSNNFPGNVHVVITYKLHENNLVMTFEATTDQTTVVNITNHSYLNLNGEGSIVHHQLQIYSDQFLPITDEIVPTGEIRKVENTPFDFREFKEIGKEINNDYEQLKLGSGYDHSFIINENAPHCSWDKSIKQIANIKGDISEVQMSIYSSQPGVQFYTSNFMPEGFKTRSAFCLETQHFPDSPHHPEFPPTYLKRGDVYHHVCVYQFQ</sequence>
<dbReference type="InterPro" id="IPR011013">
    <property type="entry name" value="Gal_mutarotase_sf_dom"/>
</dbReference>
<dbReference type="GO" id="GO:0033499">
    <property type="term" value="P:galactose catabolic process via UDP-galactose, Leloir pathway"/>
    <property type="evidence" value="ECO:0007669"/>
    <property type="project" value="TreeGrafter"/>
</dbReference>
<dbReference type="PANTHER" id="PTHR10091">
    <property type="entry name" value="ALDOSE-1-EPIMERASE"/>
    <property type="match status" value="1"/>
</dbReference>
<keyword evidence="3 5" id="KW-0413">Isomerase</keyword>
<proteinExistence type="evidence at transcript level"/>
<evidence type="ECO:0000256" key="4">
    <source>
        <dbReference type="ARBA" id="ARBA00023277"/>
    </source>
</evidence>
<evidence type="ECO:0000256" key="3">
    <source>
        <dbReference type="ARBA" id="ARBA00023235"/>
    </source>
</evidence>
<comment type="pathway">
    <text evidence="1 5">Carbohydrate metabolism; hexose metabolism.</text>
</comment>
<keyword evidence="4 5" id="KW-0119">Carbohydrate metabolism</keyword>
<feature type="active site" description="Proton acceptor" evidence="6">
    <location>
        <position position="308"/>
    </location>
</feature>
<dbReference type="GO" id="GO:0006006">
    <property type="term" value="P:glucose metabolic process"/>
    <property type="evidence" value="ECO:0007669"/>
    <property type="project" value="TreeGrafter"/>
</dbReference>
<reference evidence="9" key="1">
    <citation type="submission" date="2012-06" db="EMBL/GenBank/DDBJ databases">
        <title>Short 5' UTR of Entamoeba genes.</title>
        <authorList>
            <person name="Hiranuka K."/>
            <person name="Kumagai M."/>
            <person name="Wakaguri H."/>
            <person name="Suzuki Y."/>
            <person name="Sugano S."/>
            <person name="Watanabe J."/>
            <person name="Makioka A."/>
        </authorList>
    </citation>
    <scope>NUCLEOTIDE SEQUENCE</scope>
    <source>
        <strain evidence="9">HM-1:IMSS</strain>
    </source>
</reference>
<feature type="binding site" evidence="7">
    <location>
        <position position="245"/>
    </location>
    <ligand>
        <name>beta-D-galactose</name>
        <dbReference type="ChEBI" id="CHEBI:27667"/>
    </ligand>
</feature>
<dbReference type="Gene3D" id="2.70.98.10">
    <property type="match status" value="1"/>
</dbReference>
<dbReference type="GO" id="GO:0030246">
    <property type="term" value="F:carbohydrate binding"/>
    <property type="evidence" value="ECO:0007669"/>
    <property type="project" value="InterPro"/>
</dbReference>
<feature type="active site" description="Proton donor" evidence="6">
    <location>
        <position position="175"/>
    </location>
</feature>